<sequence length="24" mass="2662">MKKVRLCEIASKKSSFVIVIAIVV</sequence>
<accession>A0A0A8Y1Q8</accession>
<dbReference type="AlphaFoldDB" id="A0A0A8Y1Q8"/>
<reference evidence="1" key="1">
    <citation type="submission" date="2014-09" db="EMBL/GenBank/DDBJ databases">
        <authorList>
            <person name="Magalhaes I.L.F."/>
            <person name="Oliveira U."/>
            <person name="Santos F.R."/>
            <person name="Vidigal T.H.D.A."/>
            <person name="Brescovit A.D."/>
            <person name="Santos A.J."/>
        </authorList>
    </citation>
    <scope>NUCLEOTIDE SEQUENCE</scope>
    <source>
        <tissue evidence="1">Shoot tissue taken approximately 20 cm above the soil surface</tissue>
    </source>
</reference>
<dbReference type="EMBL" id="GBRH01278837">
    <property type="protein sequence ID" value="JAD19058.1"/>
    <property type="molecule type" value="Transcribed_RNA"/>
</dbReference>
<proteinExistence type="predicted"/>
<organism evidence="1">
    <name type="scientific">Arundo donax</name>
    <name type="common">Giant reed</name>
    <name type="synonym">Donax arundinaceus</name>
    <dbReference type="NCBI Taxonomy" id="35708"/>
    <lineage>
        <taxon>Eukaryota</taxon>
        <taxon>Viridiplantae</taxon>
        <taxon>Streptophyta</taxon>
        <taxon>Embryophyta</taxon>
        <taxon>Tracheophyta</taxon>
        <taxon>Spermatophyta</taxon>
        <taxon>Magnoliopsida</taxon>
        <taxon>Liliopsida</taxon>
        <taxon>Poales</taxon>
        <taxon>Poaceae</taxon>
        <taxon>PACMAD clade</taxon>
        <taxon>Arundinoideae</taxon>
        <taxon>Arundineae</taxon>
        <taxon>Arundo</taxon>
    </lineage>
</organism>
<name>A0A0A8Y1Q8_ARUDO</name>
<evidence type="ECO:0000313" key="1">
    <source>
        <dbReference type="EMBL" id="JAD19058.1"/>
    </source>
</evidence>
<protein>
    <submittedName>
        <fullName evidence="1">Uncharacterized protein</fullName>
    </submittedName>
</protein>
<reference evidence="1" key="2">
    <citation type="journal article" date="2015" name="Data Brief">
        <title>Shoot transcriptome of the giant reed, Arundo donax.</title>
        <authorList>
            <person name="Barrero R.A."/>
            <person name="Guerrero F.D."/>
            <person name="Moolhuijzen P."/>
            <person name="Goolsby J.A."/>
            <person name="Tidwell J."/>
            <person name="Bellgard S.E."/>
            <person name="Bellgard M.I."/>
        </authorList>
    </citation>
    <scope>NUCLEOTIDE SEQUENCE</scope>
    <source>
        <tissue evidence="1">Shoot tissue taken approximately 20 cm above the soil surface</tissue>
    </source>
</reference>